<dbReference type="Gene3D" id="3.30.565.10">
    <property type="entry name" value="Histidine kinase-like ATPase, C-terminal domain"/>
    <property type="match status" value="1"/>
</dbReference>
<accession>A0A974PVX8</accession>
<feature type="domain" description="Histidine kinase" evidence="11">
    <location>
        <begin position="350"/>
        <end position="558"/>
    </location>
</feature>
<dbReference type="Gene3D" id="1.10.287.130">
    <property type="match status" value="1"/>
</dbReference>
<dbReference type="Gene3D" id="6.10.340.10">
    <property type="match status" value="1"/>
</dbReference>
<dbReference type="InterPro" id="IPR036890">
    <property type="entry name" value="HATPase_C_sf"/>
</dbReference>
<evidence type="ECO:0000256" key="8">
    <source>
        <dbReference type="ARBA" id="ARBA00022840"/>
    </source>
</evidence>
<dbReference type="CDD" id="cd00075">
    <property type="entry name" value="HATPase"/>
    <property type="match status" value="1"/>
</dbReference>
<gene>
    <name evidence="13" type="ORF">IWH25_11910</name>
</gene>
<dbReference type="AlphaFoldDB" id="A0A974PVX8"/>
<dbReference type="InterPro" id="IPR036097">
    <property type="entry name" value="HisK_dim/P_sf"/>
</dbReference>
<name>A0A974PVX8_9RHOO</name>
<evidence type="ECO:0000256" key="5">
    <source>
        <dbReference type="ARBA" id="ARBA00022679"/>
    </source>
</evidence>
<evidence type="ECO:0000256" key="3">
    <source>
        <dbReference type="ARBA" id="ARBA00012438"/>
    </source>
</evidence>
<keyword evidence="10" id="KW-0812">Transmembrane</keyword>
<proteinExistence type="predicted"/>
<dbReference type="KEGG" id="ares:IWH25_11910"/>
<feature type="transmembrane region" description="Helical" evidence="10">
    <location>
        <begin position="12"/>
        <end position="30"/>
    </location>
</feature>
<evidence type="ECO:0000256" key="6">
    <source>
        <dbReference type="ARBA" id="ARBA00022741"/>
    </source>
</evidence>
<dbReference type="InterPro" id="IPR004358">
    <property type="entry name" value="Sig_transdc_His_kin-like_C"/>
</dbReference>
<evidence type="ECO:0000256" key="1">
    <source>
        <dbReference type="ARBA" id="ARBA00000085"/>
    </source>
</evidence>
<keyword evidence="8" id="KW-0067">ATP-binding</keyword>
<dbReference type="InterPro" id="IPR003661">
    <property type="entry name" value="HisK_dim/P_dom"/>
</dbReference>
<dbReference type="PRINTS" id="PR00344">
    <property type="entry name" value="BCTRLSENSOR"/>
</dbReference>
<sequence>MAIQKSIVRRYLILSVLASVLPVLLIGVLYDRFTGAALEQLLGEKVATHLTATANRLASYLEARRYQVETLANYPGMAGLARAGTPASEELKALLQIESDLPDLYGILFFDADGRLQRVIPGQAASGPPYWADRPFATAPLPITPLGDTHVIGPMPAANGDSGWLLVRHPLRAGNAEQVVGYIALHVRLASLTEQLGLNPAAGALQPILQTPAGRFNAIGLAVGGGGRQIPGPDLLPGWRPLLEVEAAGVLKSFEAERRVLLVAVLTGAALVALVFYRLSRYLRRRIGTLVEGAEAIAAGELGHRIADRGGDEVATVAHAFDAMSARLAEVLEQAVRMEKLAVLGQFATGIAHEIRNPLAAIKTSVQALARREQDAKRAQLLAGMEREIDRLAGVVSDLVDFGRPRPPAPAEIAVRDALQRVVGLVAAESEGKGLQLACDADPALTLHADPDHLQQIVLNLALNALQATPAGGAVRLAARVLGDAVAIEVCDTGCGIPPELLERVSEPFFTTKTKGVGLGLSISRQLCELNGGTMQIESQADGEHRGTVVRVVLPRHGKPDADHPDH</sequence>
<dbReference type="Pfam" id="PF00512">
    <property type="entry name" value="HisKA"/>
    <property type="match status" value="1"/>
</dbReference>
<protein>
    <recommendedName>
        <fullName evidence="3">histidine kinase</fullName>
        <ecNumber evidence="3">2.7.13.3</ecNumber>
    </recommendedName>
</protein>
<dbReference type="PANTHER" id="PTHR43065">
    <property type="entry name" value="SENSOR HISTIDINE KINASE"/>
    <property type="match status" value="1"/>
</dbReference>
<dbReference type="Pfam" id="PF00672">
    <property type="entry name" value="HAMP"/>
    <property type="match status" value="1"/>
</dbReference>
<dbReference type="PROSITE" id="PS50885">
    <property type="entry name" value="HAMP"/>
    <property type="match status" value="1"/>
</dbReference>
<evidence type="ECO:0000256" key="2">
    <source>
        <dbReference type="ARBA" id="ARBA00004370"/>
    </source>
</evidence>
<dbReference type="RefSeq" id="WP_203386019.1">
    <property type="nucleotide sequence ID" value="NZ_CP064781.1"/>
</dbReference>
<evidence type="ECO:0000256" key="10">
    <source>
        <dbReference type="SAM" id="Phobius"/>
    </source>
</evidence>
<dbReference type="EC" id="2.7.13.3" evidence="3"/>
<keyword evidence="6" id="KW-0547">Nucleotide-binding</keyword>
<comment type="subcellular location">
    <subcellularLocation>
        <location evidence="2">Membrane</location>
    </subcellularLocation>
</comment>
<evidence type="ECO:0000256" key="7">
    <source>
        <dbReference type="ARBA" id="ARBA00022777"/>
    </source>
</evidence>
<dbReference type="SUPFAM" id="SSF47384">
    <property type="entry name" value="Homodimeric domain of signal transducing histidine kinase"/>
    <property type="match status" value="1"/>
</dbReference>
<evidence type="ECO:0000256" key="9">
    <source>
        <dbReference type="ARBA" id="ARBA00023012"/>
    </source>
</evidence>
<dbReference type="GO" id="GO:0000155">
    <property type="term" value="F:phosphorelay sensor kinase activity"/>
    <property type="evidence" value="ECO:0007669"/>
    <property type="project" value="InterPro"/>
</dbReference>
<dbReference type="CDD" id="cd06225">
    <property type="entry name" value="HAMP"/>
    <property type="match status" value="1"/>
</dbReference>
<dbReference type="CDD" id="cd00082">
    <property type="entry name" value="HisKA"/>
    <property type="match status" value="1"/>
</dbReference>
<dbReference type="SMART" id="SM00388">
    <property type="entry name" value="HisKA"/>
    <property type="match status" value="1"/>
</dbReference>
<dbReference type="SMART" id="SM00387">
    <property type="entry name" value="HATPase_c"/>
    <property type="match status" value="1"/>
</dbReference>
<feature type="domain" description="HAMP" evidence="12">
    <location>
        <begin position="281"/>
        <end position="333"/>
    </location>
</feature>
<dbReference type="PANTHER" id="PTHR43065:SF10">
    <property type="entry name" value="PEROXIDE STRESS-ACTIVATED HISTIDINE KINASE MAK3"/>
    <property type="match status" value="1"/>
</dbReference>
<keyword evidence="5" id="KW-0808">Transferase</keyword>
<keyword evidence="10" id="KW-0472">Membrane</keyword>
<dbReference type="InterPro" id="IPR005467">
    <property type="entry name" value="His_kinase_dom"/>
</dbReference>
<keyword evidence="9" id="KW-0902">Two-component regulatory system</keyword>
<dbReference type="PROSITE" id="PS50109">
    <property type="entry name" value="HIS_KIN"/>
    <property type="match status" value="1"/>
</dbReference>
<keyword evidence="4" id="KW-0597">Phosphoprotein</keyword>
<comment type="catalytic activity">
    <reaction evidence="1">
        <text>ATP + protein L-histidine = ADP + protein N-phospho-L-histidine.</text>
        <dbReference type="EC" id="2.7.13.3"/>
    </reaction>
</comment>
<dbReference type="InterPro" id="IPR003594">
    <property type="entry name" value="HATPase_dom"/>
</dbReference>
<dbReference type="GO" id="GO:0016020">
    <property type="term" value="C:membrane"/>
    <property type="evidence" value="ECO:0007669"/>
    <property type="project" value="UniProtKB-SubCell"/>
</dbReference>
<dbReference type="InterPro" id="IPR003660">
    <property type="entry name" value="HAMP_dom"/>
</dbReference>
<evidence type="ECO:0000313" key="14">
    <source>
        <dbReference type="Proteomes" id="UP000663444"/>
    </source>
</evidence>
<dbReference type="SUPFAM" id="SSF158472">
    <property type="entry name" value="HAMP domain-like"/>
    <property type="match status" value="1"/>
</dbReference>
<dbReference type="SUPFAM" id="SSF55874">
    <property type="entry name" value="ATPase domain of HSP90 chaperone/DNA topoisomerase II/histidine kinase"/>
    <property type="match status" value="1"/>
</dbReference>
<evidence type="ECO:0000256" key="4">
    <source>
        <dbReference type="ARBA" id="ARBA00022553"/>
    </source>
</evidence>
<evidence type="ECO:0000259" key="11">
    <source>
        <dbReference type="PROSITE" id="PS50109"/>
    </source>
</evidence>
<feature type="transmembrane region" description="Helical" evidence="10">
    <location>
        <begin position="260"/>
        <end position="277"/>
    </location>
</feature>
<dbReference type="EMBL" id="CP064781">
    <property type="protein sequence ID" value="QRJ62487.1"/>
    <property type="molecule type" value="Genomic_DNA"/>
</dbReference>
<evidence type="ECO:0000313" key="13">
    <source>
        <dbReference type="EMBL" id="QRJ62487.1"/>
    </source>
</evidence>
<dbReference type="Pfam" id="PF02518">
    <property type="entry name" value="HATPase_c"/>
    <property type="match status" value="1"/>
</dbReference>
<keyword evidence="14" id="KW-1185">Reference proteome</keyword>
<keyword evidence="7" id="KW-0418">Kinase</keyword>
<dbReference type="SMART" id="SM00304">
    <property type="entry name" value="HAMP"/>
    <property type="match status" value="1"/>
</dbReference>
<dbReference type="Proteomes" id="UP000663444">
    <property type="component" value="Chromosome"/>
</dbReference>
<keyword evidence="10" id="KW-1133">Transmembrane helix</keyword>
<evidence type="ECO:0000259" key="12">
    <source>
        <dbReference type="PROSITE" id="PS50885"/>
    </source>
</evidence>
<reference evidence="13" key="1">
    <citation type="submission" date="2020-11" db="EMBL/GenBank/DDBJ databases">
        <title>Azospira restricta DSM 18626 genome sequence.</title>
        <authorList>
            <person name="Moe W.M."/>
        </authorList>
    </citation>
    <scope>NUCLEOTIDE SEQUENCE</scope>
    <source>
        <strain evidence="13">DSM 18626</strain>
    </source>
</reference>
<organism evidence="13 14">
    <name type="scientific">Azospira restricta</name>
    <dbReference type="NCBI Taxonomy" id="404405"/>
    <lineage>
        <taxon>Bacteria</taxon>
        <taxon>Pseudomonadati</taxon>
        <taxon>Pseudomonadota</taxon>
        <taxon>Betaproteobacteria</taxon>
        <taxon>Rhodocyclales</taxon>
        <taxon>Rhodocyclaceae</taxon>
        <taxon>Azospira</taxon>
    </lineage>
</organism>
<dbReference type="GO" id="GO:0005524">
    <property type="term" value="F:ATP binding"/>
    <property type="evidence" value="ECO:0007669"/>
    <property type="project" value="UniProtKB-KW"/>
</dbReference>